<dbReference type="Proteomes" id="UP000769157">
    <property type="component" value="Unassembled WGS sequence"/>
</dbReference>
<sequence>MDISVISSHQLPFAIGSSKNFGWCPTMDLISFQLSENALWIYRLGNQRVWNIELDEDQEIECLCWRPDGKVFAVISTQGHVNLFDSSSGKLMLKFKIGSSIETCSWYNRLSTFDTSNQFEKLFDMNLTNSLPKLTSSHSSKKLVNDDQLIKCEDSSLDFLIIGSENGLISIVLYGIFIIENFQLPQLANSYSTFLDIHSSKNLGSHYILVEKHDGLFIIKLATTFVETYGTLLPRVCLACSKLVGLLTYIKELIDDLENESKPFADYTTRILALLKSEIETKSNSEGADVDPVYDLYDLLLTGVMSEATKAWISDYLGDRGLKRWIKLGKQYFENSRKNLFYNLIPALEHTLVYLTDLNGLANWKENERTLGLQSQLLVEAIDLASDLLQALYRTMLRLNDEQQNFDSFVQWLNSILVEVTSGDKSSDIIKTKEVIEFLTKGLKTTGENNHELYDNLKDVCERFFDAIKSNMKLKMESSLVVKIGEVGSTHSSLKILGEEEFGLVVLQRDNCGELIKFDCETLDHSKQIFDFQELVTGKITNIVGKLLNDTELIFLVEHKSQETHSSVILVNIADTSMGTVLGSSIVKRVDYKEGFIPKYFAVNPLRRIGCLMDSSRKNYVIVEI</sequence>
<evidence type="ECO:0000256" key="3">
    <source>
        <dbReference type="ARBA" id="ARBA00022776"/>
    </source>
</evidence>
<comment type="caution">
    <text evidence="8">The sequence shown here is derived from an EMBL/GenBank/DDBJ whole genome shotgun (WGS) entry which is preliminary data.</text>
</comment>
<dbReference type="Pfam" id="PF12896">
    <property type="entry name" value="ANAPC4"/>
    <property type="match status" value="1"/>
</dbReference>
<evidence type="ECO:0000256" key="2">
    <source>
        <dbReference type="ARBA" id="ARBA00022618"/>
    </source>
</evidence>
<protein>
    <recommendedName>
        <fullName evidence="1">Anaphase-promoting complex subunit 4</fullName>
    </recommendedName>
</protein>
<dbReference type="InterPro" id="IPR024977">
    <property type="entry name" value="Apc4-like_WD40_dom"/>
</dbReference>
<evidence type="ECO:0000259" key="7">
    <source>
        <dbReference type="Pfam" id="PF12896"/>
    </source>
</evidence>
<name>A0A9P8PH29_9ASCO</name>
<dbReference type="PANTHER" id="PTHR13260:SF0">
    <property type="entry name" value="ANAPHASE-PROMOTING COMPLEX SUBUNIT 4"/>
    <property type="match status" value="1"/>
</dbReference>
<dbReference type="OrthoDB" id="2110451at2759"/>
<dbReference type="GO" id="GO:0031145">
    <property type="term" value="P:anaphase-promoting complex-dependent catabolic process"/>
    <property type="evidence" value="ECO:0007669"/>
    <property type="project" value="InterPro"/>
</dbReference>
<dbReference type="InterPro" id="IPR024790">
    <property type="entry name" value="APC4_long_dom"/>
</dbReference>
<proteinExistence type="predicted"/>
<dbReference type="PANTHER" id="PTHR13260">
    <property type="entry name" value="ANAPHASE PROMOTING COMPLEX SUBUNIT 4 APC4"/>
    <property type="match status" value="1"/>
</dbReference>
<dbReference type="GeneID" id="70232350"/>
<dbReference type="SUPFAM" id="SSF50960">
    <property type="entry name" value="TolB, C-terminal domain"/>
    <property type="match status" value="1"/>
</dbReference>
<evidence type="ECO:0000256" key="5">
    <source>
        <dbReference type="ARBA" id="ARBA00023306"/>
    </source>
</evidence>
<dbReference type="InterPro" id="IPR024789">
    <property type="entry name" value="APC4"/>
</dbReference>
<dbReference type="AlphaFoldDB" id="A0A9P8PH29"/>
<accession>A0A9P8PH29</accession>
<feature type="domain" description="Anaphase-promoting complex subunit 4 long" evidence="7">
    <location>
        <begin position="219"/>
        <end position="421"/>
    </location>
</feature>
<feature type="domain" description="Anaphase-promoting complex subunit 4-like WD40" evidence="6">
    <location>
        <begin position="23"/>
        <end position="107"/>
    </location>
</feature>
<dbReference type="EMBL" id="JAEUBE010000055">
    <property type="protein sequence ID" value="KAH3671677.1"/>
    <property type="molecule type" value="Genomic_DNA"/>
</dbReference>
<keyword evidence="4" id="KW-0833">Ubl conjugation pathway</keyword>
<reference evidence="8" key="1">
    <citation type="journal article" date="2021" name="Open Biol.">
        <title>Shared evolutionary footprints suggest mitochondrial oxidative damage underlies multiple complex I losses in fungi.</title>
        <authorList>
            <person name="Schikora-Tamarit M.A."/>
            <person name="Marcet-Houben M."/>
            <person name="Nosek J."/>
            <person name="Gabaldon T."/>
        </authorList>
    </citation>
    <scope>NUCLEOTIDE SEQUENCE</scope>
    <source>
        <strain evidence="8">CBS6075</strain>
    </source>
</reference>
<dbReference type="GO" id="GO:0051301">
    <property type="term" value="P:cell division"/>
    <property type="evidence" value="ECO:0007669"/>
    <property type="project" value="UniProtKB-KW"/>
</dbReference>
<keyword evidence="5" id="KW-0131">Cell cycle</keyword>
<dbReference type="GO" id="GO:0070979">
    <property type="term" value="P:protein K11-linked ubiquitination"/>
    <property type="evidence" value="ECO:0007669"/>
    <property type="project" value="TreeGrafter"/>
</dbReference>
<dbReference type="Gene3D" id="2.130.10.10">
    <property type="entry name" value="YVTN repeat-like/Quinoprotein amine dehydrogenase"/>
    <property type="match status" value="1"/>
</dbReference>
<evidence type="ECO:0000259" key="6">
    <source>
        <dbReference type="Pfam" id="PF12894"/>
    </source>
</evidence>
<dbReference type="Pfam" id="PF12894">
    <property type="entry name" value="ANAPC4_WD40"/>
    <property type="match status" value="1"/>
</dbReference>
<keyword evidence="3" id="KW-0498">Mitosis</keyword>
<dbReference type="GO" id="GO:0034399">
    <property type="term" value="C:nuclear periphery"/>
    <property type="evidence" value="ECO:0007669"/>
    <property type="project" value="TreeGrafter"/>
</dbReference>
<dbReference type="InterPro" id="IPR015943">
    <property type="entry name" value="WD40/YVTN_repeat-like_dom_sf"/>
</dbReference>
<evidence type="ECO:0000313" key="8">
    <source>
        <dbReference type="EMBL" id="KAH3671677.1"/>
    </source>
</evidence>
<keyword evidence="9" id="KW-1185">Reference proteome</keyword>
<gene>
    <name evidence="8" type="ORF">OGAPHI_000382</name>
</gene>
<evidence type="ECO:0000256" key="4">
    <source>
        <dbReference type="ARBA" id="ARBA00022786"/>
    </source>
</evidence>
<evidence type="ECO:0000313" key="9">
    <source>
        <dbReference type="Proteomes" id="UP000769157"/>
    </source>
</evidence>
<dbReference type="GO" id="GO:0005680">
    <property type="term" value="C:anaphase-promoting complex"/>
    <property type="evidence" value="ECO:0007669"/>
    <property type="project" value="InterPro"/>
</dbReference>
<reference evidence="8" key="2">
    <citation type="submission" date="2021-01" db="EMBL/GenBank/DDBJ databases">
        <authorList>
            <person name="Schikora-Tamarit M.A."/>
        </authorList>
    </citation>
    <scope>NUCLEOTIDE SEQUENCE</scope>
    <source>
        <strain evidence="8">CBS6075</strain>
    </source>
</reference>
<organism evidence="8 9">
    <name type="scientific">Ogataea philodendri</name>
    <dbReference type="NCBI Taxonomy" id="1378263"/>
    <lineage>
        <taxon>Eukaryota</taxon>
        <taxon>Fungi</taxon>
        <taxon>Dikarya</taxon>
        <taxon>Ascomycota</taxon>
        <taxon>Saccharomycotina</taxon>
        <taxon>Pichiomycetes</taxon>
        <taxon>Pichiales</taxon>
        <taxon>Pichiaceae</taxon>
        <taxon>Ogataea</taxon>
    </lineage>
</organism>
<dbReference type="RefSeq" id="XP_046064853.1">
    <property type="nucleotide sequence ID" value="XM_046204851.1"/>
</dbReference>
<keyword evidence="2" id="KW-0132">Cell division</keyword>
<evidence type="ECO:0000256" key="1">
    <source>
        <dbReference type="ARBA" id="ARBA00016067"/>
    </source>
</evidence>